<dbReference type="SUPFAM" id="SSF75516">
    <property type="entry name" value="Pheromone-binding domain of LuxR-like quorum-sensing transcription factors"/>
    <property type="match status" value="1"/>
</dbReference>
<evidence type="ECO:0000256" key="3">
    <source>
        <dbReference type="ARBA" id="ARBA00023163"/>
    </source>
</evidence>
<dbReference type="EMBL" id="PNYA01000032">
    <property type="protein sequence ID" value="PMS15341.1"/>
    <property type="molecule type" value="Genomic_DNA"/>
</dbReference>
<proteinExistence type="predicted"/>
<gene>
    <name evidence="5" type="ORF">C0Z18_27135</name>
</gene>
<comment type="caution">
    <text evidence="5">The sequence shown here is derived from an EMBL/GenBank/DDBJ whole genome shotgun (WGS) entry which is preliminary data.</text>
</comment>
<keyword evidence="1" id="KW-0805">Transcription regulation</keyword>
<dbReference type="RefSeq" id="WP_102648535.1">
    <property type="nucleotide sequence ID" value="NZ_PNYA01000032.1"/>
</dbReference>
<dbReference type="PANTHER" id="PTHR44688:SF16">
    <property type="entry name" value="DNA-BINDING TRANSCRIPTIONAL ACTIVATOR DEVR_DOSR"/>
    <property type="match status" value="1"/>
</dbReference>
<dbReference type="OrthoDB" id="9149076at2"/>
<dbReference type="SMART" id="SM00421">
    <property type="entry name" value="HTH_LUXR"/>
    <property type="match status" value="1"/>
</dbReference>
<dbReference type="InterPro" id="IPR016032">
    <property type="entry name" value="Sig_transdc_resp-reg_C-effctor"/>
</dbReference>
<dbReference type="Gene3D" id="3.30.450.80">
    <property type="entry name" value="Transcription factor LuxR-like, autoinducer-binding domain"/>
    <property type="match status" value="1"/>
</dbReference>
<dbReference type="GO" id="GO:0006355">
    <property type="term" value="P:regulation of DNA-templated transcription"/>
    <property type="evidence" value="ECO:0007669"/>
    <property type="project" value="InterPro"/>
</dbReference>
<keyword evidence="3" id="KW-0804">Transcription</keyword>
<dbReference type="Proteomes" id="UP000235616">
    <property type="component" value="Unassembled WGS sequence"/>
</dbReference>
<dbReference type="PROSITE" id="PS50043">
    <property type="entry name" value="HTH_LUXR_2"/>
    <property type="match status" value="1"/>
</dbReference>
<evidence type="ECO:0000259" key="4">
    <source>
        <dbReference type="PROSITE" id="PS50043"/>
    </source>
</evidence>
<dbReference type="AlphaFoldDB" id="A0A2N7VDV5"/>
<dbReference type="PANTHER" id="PTHR44688">
    <property type="entry name" value="DNA-BINDING TRANSCRIPTIONAL ACTIVATOR DEVR_DOSR"/>
    <property type="match status" value="1"/>
</dbReference>
<sequence>MDGPAVDCFDDSFDIEPAPLEAMQREANELHGGRKVVSGARTIRKTSQVAMPAVGPSARGVARTEPVAAESAEPVVSAHVHAPGGDMRIASDLLAVRDSEERMRLVRGMLSVIGFRELAYMTVRPGDEPFGRSWAIESNTRRHFGVEYFDAGYHMHDPRLASVLCSNAPLAWDMQWLVQAWRREGAPHALRGLFQALEEDDIRSGVMFGITIVPSGLRAVVSLAAGTVSRDWIDCNVLTQALTLGLSLHRAMSEPVNNGQQDELSEMQLRILTCLGSGLSDKQIAQRLQTTAHNVDYHLRMLRRRYGAANRIQLAYLAGAMALG</sequence>
<dbReference type="InterPro" id="IPR000792">
    <property type="entry name" value="Tscrpt_reg_LuxR_C"/>
</dbReference>
<keyword evidence="6" id="KW-1185">Reference proteome</keyword>
<reference evidence="5 6" key="1">
    <citation type="submission" date="2018-01" db="EMBL/GenBank/DDBJ databases">
        <title>Whole genome analyses suggest that Burkholderia sensu lato contains two further novel genera in the rhizoxinica-symbiotica group Mycetohabitans gen. nov., and Trinickia gen. nov.: implications for the evolution of diazotrophy and nodulation in the Burkholderiaceae.</title>
        <authorList>
            <person name="Estrada-de los Santos P."/>
            <person name="Palmer M."/>
            <person name="Chavez-Ramirez B."/>
            <person name="Beukes C."/>
            <person name="Steenkamp E.T."/>
            <person name="Hirsch A.M."/>
            <person name="Manyaka P."/>
            <person name="Maluk M."/>
            <person name="Lafos M."/>
            <person name="Crook M."/>
            <person name="Gross E."/>
            <person name="Simon M.F."/>
            <person name="Bueno dos Reis Junior F."/>
            <person name="Poole P.S."/>
            <person name="Venter S.N."/>
            <person name="James E.K."/>
        </authorList>
    </citation>
    <scope>NUCLEOTIDE SEQUENCE [LARGE SCALE GENOMIC DNA]</scope>
    <source>
        <strain evidence="5 6">GIMN1.004</strain>
    </source>
</reference>
<name>A0A2N7VDV5_9BURK</name>
<dbReference type="InterPro" id="IPR036693">
    <property type="entry name" value="TF_LuxR_autoind-bd_dom_sf"/>
</dbReference>
<organism evidence="5 6">
    <name type="scientific">Trinickia dabaoshanensis</name>
    <dbReference type="NCBI Taxonomy" id="564714"/>
    <lineage>
        <taxon>Bacteria</taxon>
        <taxon>Pseudomonadati</taxon>
        <taxon>Pseudomonadota</taxon>
        <taxon>Betaproteobacteria</taxon>
        <taxon>Burkholderiales</taxon>
        <taxon>Burkholderiaceae</taxon>
        <taxon>Trinickia</taxon>
    </lineage>
</organism>
<evidence type="ECO:0000313" key="6">
    <source>
        <dbReference type="Proteomes" id="UP000235616"/>
    </source>
</evidence>
<evidence type="ECO:0000256" key="2">
    <source>
        <dbReference type="ARBA" id="ARBA00023125"/>
    </source>
</evidence>
<dbReference type="SUPFAM" id="SSF46894">
    <property type="entry name" value="C-terminal effector domain of the bipartite response regulators"/>
    <property type="match status" value="1"/>
</dbReference>
<evidence type="ECO:0000256" key="1">
    <source>
        <dbReference type="ARBA" id="ARBA00023015"/>
    </source>
</evidence>
<dbReference type="Pfam" id="PF03472">
    <property type="entry name" value="Autoind_bind"/>
    <property type="match status" value="1"/>
</dbReference>
<keyword evidence="2" id="KW-0238">DNA-binding</keyword>
<dbReference type="Pfam" id="PF00196">
    <property type="entry name" value="GerE"/>
    <property type="match status" value="1"/>
</dbReference>
<accession>A0A2N7VDV5</accession>
<dbReference type="GO" id="GO:0003677">
    <property type="term" value="F:DNA binding"/>
    <property type="evidence" value="ECO:0007669"/>
    <property type="project" value="UniProtKB-KW"/>
</dbReference>
<evidence type="ECO:0000313" key="5">
    <source>
        <dbReference type="EMBL" id="PMS15341.1"/>
    </source>
</evidence>
<feature type="domain" description="HTH luxR-type" evidence="4">
    <location>
        <begin position="257"/>
        <end position="322"/>
    </location>
</feature>
<dbReference type="InterPro" id="IPR005143">
    <property type="entry name" value="TF_LuxR_autoind-bd_dom"/>
</dbReference>
<protein>
    <recommendedName>
        <fullName evidence="4">HTH luxR-type domain-containing protein</fullName>
    </recommendedName>
</protein>
<dbReference type="Gene3D" id="1.10.10.10">
    <property type="entry name" value="Winged helix-like DNA-binding domain superfamily/Winged helix DNA-binding domain"/>
    <property type="match status" value="1"/>
</dbReference>
<dbReference type="InterPro" id="IPR036388">
    <property type="entry name" value="WH-like_DNA-bd_sf"/>
</dbReference>